<name>A0A8J3AAL9_9ACTN</name>
<dbReference type="RefSeq" id="WP_130649053.1">
    <property type="nucleotide sequence ID" value="NZ_BMHA01000007.1"/>
</dbReference>
<organism evidence="1 2">
    <name type="scientific">Egicoccus halophilus</name>
    <dbReference type="NCBI Taxonomy" id="1670830"/>
    <lineage>
        <taxon>Bacteria</taxon>
        <taxon>Bacillati</taxon>
        <taxon>Actinomycetota</taxon>
        <taxon>Nitriliruptoria</taxon>
        <taxon>Egicoccales</taxon>
        <taxon>Egicoccaceae</taxon>
        <taxon>Egicoccus</taxon>
    </lineage>
</organism>
<dbReference type="InterPro" id="IPR009384">
    <property type="entry name" value="SwrD-like"/>
</dbReference>
<sequence>MILVHRLRGEPLFINADLIESIEATPDTVLTLVDNRRVLIEELPQVVVDRIVAFRASLLVAADDLRTTTPVLSIVRDEEN</sequence>
<dbReference type="OrthoDB" id="9799862at2"/>
<dbReference type="Pfam" id="PF06289">
    <property type="entry name" value="FlbD"/>
    <property type="match status" value="1"/>
</dbReference>
<dbReference type="Proteomes" id="UP000650511">
    <property type="component" value="Unassembled WGS sequence"/>
</dbReference>
<dbReference type="EMBL" id="BMHA01000007">
    <property type="protein sequence ID" value="GGI06709.1"/>
    <property type="molecule type" value="Genomic_DNA"/>
</dbReference>
<accession>A0A8J3AAL9</accession>
<dbReference type="AlphaFoldDB" id="A0A8J3AAL9"/>
<dbReference type="PANTHER" id="PTHR39185">
    <property type="entry name" value="SWARMING MOTILITY PROTEIN SWRD"/>
    <property type="match status" value="1"/>
</dbReference>
<proteinExistence type="predicted"/>
<protein>
    <submittedName>
        <fullName evidence="1">Endoflagellar protein</fullName>
    </submittedName>
</protein>
<evidence type="ECO:0000313" key="1">
    <source>
        <dbReference type="EMBL" id="GGI06709.1"/>
    </source>
</evidence>
<dbReference type="PANTHER" id="PTHR39185:SF1">
    <property type="entry name" value="SWARMING MOTILITY PROTEIN SWRD"/>
    <property type="match status" value="1"/>
</dbReference>
<reference evidence="1" key="1">
    <citation type="journal article" date="2014" name="Int. J. Syst. Evol. Microbiol.">
        <title>Complete genome sequence of Corynebacterium casei LMG S-19264T (=DSM 44701T), isolated from a smear-ripened cheese.</title>
        <authorList>
            <consortium name="US DOE Joint Genome Institute (JGI-PGF)"/>
            <person name="Walter F."/>
            <person name="Albersmeier A."/>
            <person name="Kalinowski J."/>
            <person name="Ruckert C."/>
        </authorList>
    </citation>
    <scope>NUCLEOTIDE SEQUENCE</scope>
    <source>
        <strain evidence="1">CGMCC 1.14988</strain>
    </source>
</reference>
<evidence type="ECO:0000313" key="2">
    <source>
        <dbReference type="Proteomes" id="UP000650511"/>
    </source>
</evidence>
<gene>
    <name evidence="1" type="ORF">GCM10011354_20450</name>
</gene>
<keyword evidence="2" id="KW-1185">Reference proteome</keyword>
<comment type="caution">
    <text evidence="1">The sequence shown here is derived from an EMBL/GenBank/DDBJ whole genome shotgun (WGS) entry which is preliminary data.</text>
</comment>
<reference evidence="1" key="2">
    <citation type="submission" date="2020-09" db="EMBL/GenBank/DDBJ databases">
        <authorList>
            <person name="Sun Q."/>
            <person name="Zhou Y."/>
        </authorList>
    </citation>
    <scope>NUCLEOTIDE SEQUENCE</scope>
    <source>
        <strain evidence="1">CGMCC 1.14988</strain>
    </source>
</reference>